<keyword evidence="3" id="KW-1185">Reference proteome</keyword>
<dbReference type="EMBL" id="JAIQCV010000003">
    <property type="protein sequence ID" value="KAH1114662.1"/>
    <property type="molecule type" value="Genomic_DNA"/>
</dbReference>
<dbReference type="AlphaFoldDB" id="A0A9D3W8N4"/>
<proteinExistence type="predicted"/>
<dbReference type="InterPro" id="IPR040265">
    <property type="entry name" value="CHUP1/IPGA1-like"/>
</dbReference>
<dbReference type="Proteomes" id="UP000828251">
    <property type="component" value="Unassembled WGS sequence"/>
</dbReference>
<evidence type="ECO:0000313" key="2">
    <source>
        <dbReference type="EMBL" id="KAH1114662.1"/>
    </source>
</evidence>
<sequence length="217" mass="24417">MGNLYRNLKSKVEGSLMQGKAFSKKKGGGGGGVKNNNIGQGMADTLVEITKKIEDFPTKKLEALRTSSTLYSKLESIIKELKNLKIEPPLPQLLDKVSRSFTKIKGDIDALERTKDEEAKIFKGYNIEFDFQNIMRIKETMVYVSSDCMALALKVTPNSNLERREGDGQNKNGGVKLLWRVFQFAFQVYTFAGGHDDRAEKLTQELAQEIEKEAENQ</sequence>
<dbReference type="PANTHER" id="PTHR31342:SF16">
    <property type="entry name" value="TALIN_MIDDLE DOMAIN-CONTAINING PROTEIN"/>
    <property type="match status" value="1"/>
</dbReference>
<dbReference type="OrthoDB" id="2020598at2759"/>
<keyword evidence="1" id="KW-0175">Coiled coil</keyword>
<organism evidence="2 3">
    <name type="scientific">Gossypium stocksii</name>
    <dbReference type="NCBI Taxonomy" id="47602"/>
    <lineage>
        <taxon>Eukaryota</taxon>
        <taxon>Viridiplantae</taxon>
        <taxon>Streptophyta</taxon>
        <taxon>Embryophyta</taxon>
        <taxon>Tracheophyta</taxon>
        <taxon>Spermatophyta</taxon>
        <taxon>Magnoliopsida</taxon>
        <taxon>eudicotyledons</taxon>
        <taxon>Gunneridae</taxon>
        <taxon>Pentapetalae</taxon>
        <taxon>rosids</taxon>
        <taxon>malvids</taxon>
        <taxon>Malvales</taxon>
        <taxon>Malvaceae</taxon>
        <taxon>Malvoideae</taxon>
        <taxon>Gossypium</taxon>
    </lineage>
</organism>
<protein>
    <submittedName>
        <fullName evidence="2">Uncharacterized protein</fullName>
    </submittedName>
</protein>
<comment type="caution">
    <text evidence="2">The sequence shown here is derived from an EMBL/GenBank/DDBJ whole genome shotgun (WGS) entry which is preliminary data.</text>
</comment>
<dbReference type="PANTHER" id="PTHR31342">
    <property type="entry name" value="PROTEIN CHUP1, CHLOROPLASTIC"/>
    <property type="match status" value="1"/>
</dbReference>
<gene>
    <name evidence="2" type="ORF">J1N35_008040</name>
</gene>
<accession>A0A9D3W8N4</accession>
<evidence type="ECO:0000256" key="1">
    <source>
        <dbReference type="ARBA" id="ARBA00023054"/>
    </source>
</evidence>
<evidence type="ECO:0000313" key="3">
    <source>
        <dbReference type="Proteomes" id="UP000828251"/>
    </source>
</evidence>
<reference evidence="2 3" key="1">
    <citation type="journal article" date="2021" name="Plant Biotechnol. J.">
        <title>Multi-omics assisted identification of the key and species-specific regulatory components of drought-tolerant mechanisms in Gossypium stocksii.</title>
        <authorList>
            <person name="Yu D."/>
            <person name="Ke L."/>
            <person name="Zhang D."/>
            <person name="Wu Y."/>
            <person name="Sun Y."/>
            <person name="Mei J."/>
            <person name="Sun J."/>
            <person name="Sun Y."/>
        </authorList>
    </citation>
    <scope>NUCLEOTIDE SEQUENCE [LARGE SCALE GENOMIC DNA]</scope>
    <source>
        <strain evidence="3">cv. E1</strain>
        <tissue evidence="2">Leaf</tissue>
    </source>
</reference>
<name>A0A9D3W8N4_9ROSI</name>